<evidence type="ECO:0000256" key="3">
    <source>
        <dbReference type="ARBA" id="ARBA00023125"/>
    </source>
</evidence>
<dbReference type="SMART" id="SM00774">
    <property type="entry name" value="WRKY"/>
    <property type="match status" value="1"/>
</dbReference>
<comment type="caution">
    <text evidence="9">The sequence shown here is derived from an EMBL/GenBank/DDBJ whole genome shotgun (WGS) entry which is preliminary data.</text>
</comment>
<keyword evidence="10" id="KW-1185">Reference proteome</keyword>
<evidence type="ECO:0000256" key="7">
    <source>
        <dbReference type="SAM" id="MobiDB-lite"/>
    </source>
</evidence>
<name>A0A2G9IBJ1_9LAMI</name>
<dbReference type="PROSITE" id="PS50811">
    <property type="entry name" value="WRKY"/>
    <property type="match status" value="1"/>
</dbReference>
<evidence type="ECO:0000256" key="4">
    <source>
        <dbReference type="ARBA" id="ARBA00023163"/>
    </source>
</evidence>
<dbReference type="InterPro" id="IPR036576">
    <property type="entry name" value="WRKY_dom_sf"/>
</dbReference>
<feature type="compositionally biased region" description="Polar residues" evidence="7">
    <location>
        <begin position="194"/>
        <end position="229"/>
    </location>
</feature>
<evidence type="ECO:0000256" key="1">
    <source>
        <dbReference type="ARBA" id="ARBA00004123"/>
    </source>
</evidence>
<dbReference type="GO" id="GO:0010193">
    <property type="term" value="P:response to ozone"/>
    <property type="evidence" value="ECO:0007669"/>
    <property type="project" value="UniProtKB-ARBA"/>
</dbReference>
<dbReference type="GO" id="GO:0010150">
    <property type="term" value="P:leaf senescence"/>
    <property type="evidence" value="ECO:0007669"/>
    <property type="project" value="UniProtKB-ARBA"/>
</dbReference>
<dbReference type="InterPro" id="IPR003657">
    <property type="entry name" value="WRKY_dom"/>
</dbReference>
<dbReference type="Gene3D" id="2.20.25.80">
    <property type="entry name" value="WRKY domain"/>
    <property type="match status" value="1"/>
</dbReference>
<accession>A0A2G9IBJ1</accession>
<keyword evidence="5" id="KW-0539">Nucleus</keyword>
<feature type="compositionally biased region" description="Low complexity" evidence="7">
    <location>
        <begin position="75"/>
        <end position="85"/>
    </location>
</feature>
<dbReference type="OrthoDB" id="1888929at2759"/>
<keyword evidence="3" id="KW-0238">DNA-binding</keyword>
<sequence>MENFPANGDMKNLVKELSEGRELAAQLQGHLNGQSSNSHQMREFLLHKILNSYDQALAVLKHGHAGTSGGGGGEAAAPGATAVGTSESPRSLVGSPPTDDSDQDFKDQASRKRKVVPSSTEKVKVNPATGIEGQLDDGYSWRKYGQKDILGAKYPRGYYRCTHRHGQGCLATKYVQRSDEDPNTYEITYRRTHTCNPRTNANNPPVSTLDPQNENPNPLPRSEQNQPPLNIQTSLGIITQDLGPSENPPLDPFINFPSSSRLINPQNSDNDNLVSNLEDYSNYFSILTDISNDNYGGLVSDLQINSESELSPVVAAVTSSSNSPTVGTSLPFGSSGSGSDFGFGDPGHYYN</sequence>
<feature type="region of interest" description="Disordered" evidence="7">
    <location>
        <begin position="65"/>
        <end position="132"/>
    </location>
</feature>
<dbReference type="InterPro" id="IPR044810">
    <property type="entry name" value="WRKY_plant"/>
</dbReference>
<dbReference type="AlphaFoldDB" id="A0A2G9IBJ1"/>
<dbReference type="Pfam" id="PF03106">
    <property type="entry name" value="WRKY"/>
    <property type="match status" value="1"/>
</dbReference>
<evidence type="ECO:0000256" key="2">
    <source>
        <dbReference type="ARBA" id="ARBA00023015"/>
    </source>
</evidence>
<comment type="similarity">
    <text evidence="6">Belongs to the WRKY group III family.</text>
</comment>
<evidence type="ECO:0000256" key="6">
    <source>
        <dbReference type="ARBA" id="ARBA00060850"/>
    </source>
</evidence>
<dbReference type="GO" id="GO:0005634">
    <property type="term" value="C:nucleus"/>
    <property type="evidence" value="ECO:0007669"/>
    <property type="project" value="UniProtKB-SubCell"/>
</dbReference>
<dbReference type="GO" id="GO:0003700">
    <property type="term" value="F:DNA-binding transcription factor activity"/>
    <property type="evidence" value="ECO:0007669"/>
    <property type="project" value="InterPro"/>
</dbReference>
<dbReference type="SUPFAM" id="SSF118290">
    <property type="entry name" value="WRKY DNA-binding domain"/>
    <property type="match status" value="1"/>
</dbReference>
<dbReference type="GO" id="GO:0009751">
    <property type="term" value="P:response to salicylic acid"/>
    <property type="evidence" value="ECO:0007669"/>
    <property type="project" value="UniProtKB-ARBA"/>
</dbReference>
<feature type="region of interest" description="Disordered" evidence="7">
    <location>
        <begin position="191"/>
        <end position="229"/>
    </location>
</feature>
<evidence type="ECO:0000313" key="10">
    <source>
        <dbReference type="Proteomes" id="UP000231279"/>
    </source>
</evidence>
<dbReference type="Proteomes" id="UP000231279">
    <property type="component" value="Unassembled WGS sequence"/>
</dbReference>
<proteinExistence type="inferred from homology"/>
<evidence type="ECO:0000313" key="9">
    <source>
        <dbReference type="EMBL" id="PIN27126.1"/>
    </source>
</evidence>
<keyword evidence="4" id="KW-0804">Transcription</keyword>
<evidence type="ECO:0000256" key="5">
    <source>
        <dbReference type="ARBA" id="ARBA00023242"/>
    </source>
</evidence>
<organism evidence="9 10">
    <name type="scientific">Handroanthus impetiginosus</name>
    <dbReference type="NCBI Taxonomy" id="429701"/>
    <lineage>
        <taxon>Eukaryota</taxon>
        <taxon>Viridiplantae</taxon>
        <taxon>Streptophyta</taxon>
        <taxon>Embryophyta</taxon>
        <taxon>Tracheophyta</taxon>
        <taxon>Spermatophyta</taxon>
        <taxon>Magnoliopsida</taxon>
        <taxon>eudicotyledons</taxon>
        <taxon>Gunneridae</taxon>
        <taxon>Pentapetalae</taxon>
        <taxon>asterids</taxon>
        <taxon>lamiids</taxon>
        <taxon>Lamiales</taxon>
        <taxon>Bignoniaceae</taxon>
        <taxon>Crescentiina</taxon>
        <taxon>Tabebuia alliance</taxon>
        <taxon>Handroanthus</taxon>
    </lineage>
</organism>
<protein>
    <recommendedName>
        <fullName evidence="8">WRKY domain-containing protein</fullName>
    </recommendedName>
</protein>
<dbReference type="EMBL" id="NKXS01000008">
    <property type="protein sequence ID" value="PIN27126.1"/>
    <property type="molecule type" value="Genomic_DNA"/>
</dbReference>
<evidence type="ECO:0000259" key="8">
    <source>
        <dbReference type="PROSITE" id="PS50811"/>
    </source>
</evidence>
<dbReference type="PANTHER" id="PTHR32096">
    <property type="entry name" value="WRKY TRANSCRIPTION FACTOR 30-RELATED-RELATED"/>
    <property type="match status" value="1"/>
</dbReference>
<dbReference type="GO" id="GO:0000976">
    <property type="term" value="F:transcription cis-regulatory region binding"/>
    <property type="evidence" value="ECO:0007669"/>
    <property type="project" value="TreeGrafter"/>
</dbReference>
<dbReference type="GO" id="GO:0042542">
    <property type="term" value="P:response to hydrogen peroxide"/>
    <property type="evidence" value="ECO:0007669"/>
    <property type="project" value="UniProtKB-ARBA"/>
</dbReference>
<dbReference type="FunFam" id="2.20.25.80:FF:000009">
    <property type="entry name" value="WRKY transcription factor 53"/>
    <property type="match status" value="1"/>
</dbReference>
<dbReference type="STRING" id="429701.A0A2G9IBJ1"/>
<comment type="subcellular location">
    <subcellularLocation>
        <location evidence="1">Nucleus</location>
    </subcellularLocation>
</comment>
<dbReference type="PANTHER" id="PTHR32096:SF36">
    <property type="entry name" value="WRKY TRANSCRIPTION FACTOR 41-RELATED"/>
    <property type="match status" value="1"/>
</dbReference>
<gene>
    <name evidence="9" type="ORF">CDL12_00098</name>
</gene>
<reference evidence="10" key="1">
    <citation type="journal article" date="2018" name="Gigascience">
        <title>Genome assembly of the Pink Ipe (Handroanthus impetiginosus, Bignoniaceae), a highly valued, ecologically keystone Neotropical timber forest tree.</title>
        <authorList>
            <person name="Silva-Junior O.B."/>
            <person name="Grattapaglia D."/>
            <person name="Novaes E."/>
            <person name="Collevatti R.G."/>
        </authorList>
    </citation>
    <scope>NUCLEOTIDE SEQUENCE [LARGE SCALE GENOMIC DNA]</scope>
    <source>
        <strain evidence="10">cv. UFG-1</strain>
    </source>
</reference>
<feature type="domain" description="WRKY" evidence="8">
    <location>
        <begin position="130"/>
        <end position="193"/>
    </location>
</feature>
<keyword evidence="2" id="KW-0805">Transcription regulation</keyword>